<dbReference type="PROSITE" id="PS50003">
    <property type="entry name" value="PH_DOMAIN"/>
    <property type="match status" value="1"/>
</dbReference>
<evidence type="ECO:0000259" key="3">
    <source>
        <dbReference type="PROSITE" id="PS50003"/>
    </source>
</evidence>
<feature type="domain" description="DH" evidence="4">
    <location>
        <begin position="42"/>
        <end position="226"/>
    </location>
</feature>
<evidence type="ECO:0000259" key="4">
    <source>
        <dbReference type="PROSITE" id="PS50010"/>
    </source>
</evidence>
<feature type="compositionally biased region" description="Polar residues" evidence="2">
    <location>
        <begin position="467"/>
        <end position="477"/>
    </location>
</feature>
<dbReference type="InterPro" id="IPR011993">
    <property type="entry name" value="PH-like_dom_sf"/>
</dbReference>
<dbReference type="Gene3D" id="2.30.29.30">
    <property type="entry name" value="Pleckstrin-homology domain (PH domain)/Phosphotyrosine-binding domain (PTB)"/>
    <property type="match status" value="1"/>
</dbReference>
<feature type="compositionally biased region" description="Polar residues" evidence="2">
    <location>
        <begin position="654"/>
        <end position="667"/>
    </location>
</feature>
<dbReference type="InterPro" id="IPR053086">
    <property type="entry name" value="RhoGEF_domain"/>
</dbReference>
<feature type="compositionally biased region" description="Polar residues" evidence="2">
    <location>
        <begin position="1"/>
        <end position="23"/>
    </location>
</feature>
<dbReference type="GO" id="GO:0035556">
    <property type="term" value="P:intracellular signal transduction"/>
    <property type="evidence" value="ECO:0007669"/>
    <property type="project" value="InterPro"/>
</dbReference>
<feature type="domain" description="PH" evidence="3">
    <location>
        <begin position="257"/>
        <end position="357"/>
    </location>
</feature>
<dbReference type="InterPro" id="IPR001849">
    <property type="entry name" value="PH_domain"/>
</dbReference>
<keyword evidence="1" id="KW-0344">Guanine-nucleotide releasing factor</keyword>
<dbReference type="PROSITE" id="PS50010">
    <property type="entry name" value="DH_2"/>
    <property type="match status" value="1"/>
</dbReference>
<evidence type="ECO:0000313" key="5">
    <source>
        <dbReference type="EMBL" id="MDE51028.1"/>
    </source>
</evidence>
<dbReference type="EMBL" id="GGYP01006257">
    <property type="protein sequence ID" value="MDE51028.1"/>
    <property type="molecule type" value="Transcribed_RNA"/>
</dbReference>
<evidence type="ECO:0000256" key="1">
    <source>
        <dbReference type="ARBA" id="ARBA00022658"/>
    </source>
</evidence>
<protein>
    <submittedName>
        <fullName evidence="5">Spermatogenesis-associated protein 13</fullName>
    </submittedName>
</protein>
<dbReference type="CDD" id="cd00160">
    <property type="entry name" value="RhoGEF"/>
    <property type="match status" value="1"/>
</dbReference>
<dbReference type="InterPro" id="IPR035899">
    <property type="entry name" value="DBL_dom_sf"/>
</dbReference>
<feature type="compositionally biased region" description="Polar residues" evidence="2">
    <location>
        <begin position="627"/>
        <end position="639"/>
    </location>
</feature>
<organism evidence="5">
    <name type="scientific">Aceria tosichella</name>
    <name type="common">wheat curl mite</name>
    <dbReference type="NCBI Taxonomy" id="561515"/>
    <lineage>
        <taxon>Eukaryota</taxon>
        <taxon>Metazoa</taxon>
        <taxon>Ecdysozoa</taxon>
        <taxon>Arthropoda</taxon>
        <taxon>Chelicerata</taxon>
        <taxon>Arachnida</taxon>
        <taxon>Acari</taxon>
        <taxon>Acariformes</taxon>
        <taxon>Trombidiformes</taxon>
        <taxon>Prostigmata</taxon>
        <taxon>Eupodina</taxon>
        <taxon>Eriophyoidea</taxon>
        <taxon>Eriophyidae</taxon>
        <taxon>Eriophyinae</taxon>
        <taxon>Aceriini</taxon>
        <taxon>Aceria</taxon>
    </lineage>
</organism>
<dbReference type="SUPFAM" id="SSF50729">
    <property type="entry name" value="PH domain-like"/>
    <property type="match status" value="1"/>
</dbReference>
<dbReference type="SMART" id="SM00233">
    <property type="entry name" value="PH"/>
    <property type="match status" value="1"/>
</dbReference>
<dbReference type="Gene3D" id="1.20.900.10">
    <property type="entry name" value="Dbl homology (DH) domain"/>
    <property type="match status" value="1"/>
</dbReference>
<dbReference type="PANTHER" id="PTHR45834">
    <property type="entry name" value="RHO GUANINE NUCLEOTIDE EXCHANGE FACTOR 9-RELATED"/>
    <property type="match status" value="1"/>
</dbReference>
<feature type="compositionally biased region" description="Polar residues" evidence="2">
    <location>
        <begin position="588"/>
        <end position="613"/>
    </location>
</feature>
<feature type="region of interest" description="Disordered" evidence="2">
    <location>
        <begin position="1"/>
        <end position="30"/>
    </location>
</feature>
<gene>
    <name evidence="5" type="primary">Spata13_0</name>
    <name evidence="5" type="ORF">g.13841</name>
</gene>
<dbReference type="PANTHER" id="PTHR45834:SF3">
    <property type="entry name" value="RHO GUANINE NUCLEOTIDE EXCHANGE FACTOR 3, ISOFORM L"/>
    <property type="match status" value="1"/>
</dbReference>
<reference evidence="5" key="1">
    <citation type="submission" date="2018-10" db="EMBL/GenBank/DDBJ databases">
        <title>Transcriptome assembly of Aceria tosichella (Wheat curl mite) Type 2.</title>
        <authorList>
            <person name="Scully E.D."/>
            <person name="Geib S.M."/>
            <person name="Palmer N.A."/>
            <person name="Gupta A.K."/>
            <person name="Sarath G."/>
            <person name="Tatineni S."/>
        </authorList>
    </citation>
    <scope>NUCLEOTIDE SEQUENCE</scope>
    <source>
        <strain evidence="5">LincolnNE</strain>
    </source>
</reference>
<feature type="compositionally biased region" description="Basic residues" evidence="2">
    <location>
        <begin position="614"/>
        <end position="626"/>
    </location>
</feature>
<dbReference type="Pfam" id="PF22697">
    <property type="entry name" value="SOS1_NGEF_PH"/>
    <property type="match status" value="1"/>
</dbReference>
<dbReference type="GO" id="GO:0005829">
    <property type="term" value="C:cytosol"/>
    <property type="evidence" value="ECO:0007669"/>
    <property type="project" value="TreeGrafter"/>
</dbReference>
<dbReference type="InterPro" id="IPR055251">
    <property type="entry name" value="SOS1_NGEF_PH"/>
</dbReference>
<dbReference type="SMART" id="SM00325">
    <property type="entry name" value="RhoGEF"/>
    <property type="match status" value="1"/>
</dbReference>
<dbReference type="InterPro" id="IPR001331">
    <property type="entry name" value="GDS_CDC24_CS"/>
</dbReference>
<feature type="compositionally biased region" description="Polar residues" evidence="2">
    <location>
        <begin position="446"/>
        <end position="458"/>
    </location>
</feature>
<dbReference type="InterPro" id="IPR000219">
    <property type="entry name" value="DH_dom"/>
</dbReference>
<dbReference type="GO" id="GO:0005085">
    <property type="term" value="F:guanyl-nucleotide exchange factor activity"/>
    <property type="evidence" value="ECO:0007669"/>
    <property type="project" value="UniProtKB-KW"/>
</dbReference>
<sequence>MQNQEVSPSEPGTQLADNTQSYEEPNELDTDNEQKIAKRLRLRANVVLELINSERDFVQHLKDVVEGYLYRARKHPEIFTAQRIKTIFANIEQLYEFQREFLDELEKCINWSDLAQSRVGRCFLQYEKGFSVYHYYCNNHPNATSELQELYTKPIFRTFFEECRLKQNMIDISLNGFLLTPIQKICKYPLQLNELLKNTAESHPDYIDVLNALKSMRNCANLANERKRRIEALADVMSFQEKFENWSGPKLSETSSILIHSGEVSKMISHTKSQGVQLFLFDHLLLYSKRDMIKRNNLILKGRICMDTVTQISDADEFKPRKSFKLFCSEQQNWFVFTTKTEKEKDDWIRAFENERNLVESDEMENFKITDRELGIARRTLQHRKRSRSARYRHQAGRRPDTAIVDQLELDDADMMINRTLSLPSCIHPSHVMNFVEDSRVVSNASVTGSPVAGSQHSVGGMPCDSQADQTSQQSGPGNWLRKMGSKKLAKSQIYQINGHTGQTHQHHHQSNQSPTAAGALPTIKIVSHQISSHSNVAAPIIDVDKAAIKYDELEKRHRDHMVSEQQARLYRLNNDLPPPPTLFPRSLTPTPFSGTNLSSQGQSTNINNSNNHVRPKSSPSHHRYNHQNQVEPSTNLSPPMSPHPKLSREPSPSVMSDNHFGSNQQSRHSRRDLVGSFQKQVDATAQIDGQLQSLRLQDDSVGHEIEQQRAVDSAATSQTSTFETELVLSSGRVIRVREDAV</sequence>
<feature type="region of interest" description="Disordered" evidence="2">
    <location>
        <begin position="446"/>
        <end position="480"/>
    </location>
</feature>
<dbReference type="AlphaFoldDB" id="A0A6G1SKV0"/>
<accession>A0A6G1SKV0</accession>
<dbReference type="SUPFAM" id="SSF48065">
    <property type="entry name" value="DBL homology domain (DH-domain)"/>
    <property type="match status" value="1"/>
</dbReference>
<dbReference type="PROSITE" id="PS00741">
    <property type="entry name" value="DH_1"/>
    <property type="match status" value="1"/>
</dbReference>
<feature type="region of interest" description="Disordered" evidence="2">
    <location>
        <begin position="573"/>
        <end position="671"/>
    </location>
</feature>
<name>A0A6G1SKV0_9ACAR</name>
<dbReference type="Pfam" id="PF00621">
    <property type="entry name" value="RhoGEF"/>
    <property type="match status" value="1"/>
</dbReference>
<evidence type="ECO:0000256" key="2">
    <source>
        <dbReference type="SAM" id="MobiDB-lite"/>
    </source>
</evidence>
<proteinExistence type="predicted"/>